<evidence type="ECO:0000256" key="3">
    <source>
        <dbReference type="ARBA" id="ARBA00022448"/>
    </source>
</evidence>
<dbReference type="PIRSF" id="PIRSF002741">
    <property type="entry name" value="MppA"/>
    <property type="match status" value="1"/>
</dbReference>
<dbReference type="Gene3D" id="3.40.190.10">
    <property type="entry name" value="Periplasmic binding protein-like II"/>
    <property type="match status" value="1"/>
</dbReference>
<dbReference type="CDD" id="cd08504">
    <property type="entry name" value="PBP2_OppA"/>
    <property type="match status" value="1"/>
</dbReference>
<gene>
    <name evidence="7" type="ORF">HA50_10665</name>
</gene>
<evidence type="ECO:0000256" key="1">
    <source>
        <dbReference type="ARBA" id="ARBA00004196"/>
    </source>
</evidence>
<dbReference type="GO" id="GO:0030288">
    <property type="term" value="C:outer membrane-bounded periplasmic space"/>
    <property type="evidence" value="ECO:0007669"/>
    <property type="project" value="TreeGrafter"/>
</dbReference>
<dbReference type="Gene3D" id="3.10.105.10">
    <property type="entry name" value="Dipeptide-binding Protein, Domain 3"/>
    <property type="match status" value="1"/>
</dbReference>
<dbReference type="Gene3D" id="3.90.76.10">
    <property type="entry name" value="Dipeptide-binding Protein, Domain 1"/>
    <property type="match status" value="1"/>
</dbReference>
<reference evidence="7 8" key="1">
    <citation type="journal article" date="2017" name="Antonie Van Leeuwenhoek">
        <title>Phylogenomic resolution of the bacterial genus Pantoea and its relationship with Erwinia and Tatumella.</title>
        <authorList>
            <person name="Palmer M."/>
            <person name="Steenkamp E.T."/>
            <person name="Coetzee M.P."/>
            <person name="Chan W.Y."/>
            <person name="van Zyl E."/>
            <person name="De Maayer P."/>
            <person name="Coutinho T.A."/>
            <person name="Blom J."/>
            <person name="Smits T.H."/>
            <person name="Duffy B."/>
            <person name="Venter S.N."/>
        </authorList>
    </citation>
    <scope>NUCLEOTIDE SEQUENCE [LARGE SCALE GENOMIC DNA]</scope>
    <source>
        <strain evidence="7 8">LMG 2657</strain>
    </source>
</reference>
<comment type="subcellular location">
    <subcellularLocation>
        <location evidence="1">Cell envelope</location>
    </subcellularLocation>
</comment>
<dbReference type="InterPro" id="IPR000914">
    <property type="entry name" value="SBP_5_dom"/>
</dbReference>
<dbReference type="OrthoDB" id="9801912at2"/>
<dbReference type="FunFam" id="3.90.76.10:FF:000001">
    <property type="entry name" value="Oligopeptide ABC transporter substrate-binding protein"/>
    <property type="match status" value="1"/>
</dbReference>
<organism evidence="7 8">
    <name type="scientific">Pantoea cypripedii</name>
    <name type="common">Pectobacterium cypripedii</name>
    <name type="synonym">Erwinia cypripedii</name>
    <dbReference type="NCBI Taxonomy" id="55209"/>
    <lineage>
        <taxon>Bacteria</taxon>
        <taxon>Pseudomonadati</taxon>
        <taxon>Pseudomonadota</taxon>
        <taxon>Gammaproteobacteria</taxon>
        <taxon>Enterobacterales</taxon>
        <taxon>Erwiniaceae</taxon>
        <taxon>Pantoea</taxon>
    </lineage>
</organism>
<evidence type="ECO:0000313" key="8">
    <source>
        <dbReference type="Proteomes" id="UP000193749"/>
    </source>
</evidence>
<protein>
    <submittedName>
        <fullName evidence="7">Oligopeptide ABC transporter substrate-binding protein OppA</fullName>
    </submittedName>
</protein>
<dbReference type="GO" id="GO:1904680">
    <property type="term" value="F:peptide transmembrane transporter activity"/>
    <property type="evidence" value="ECO:0007669"/>
    <property type="project" value="TreeGrafter"/>
</dbReference>
<dbReference type="InterPro" id="IPR030678">
    <property type="entry name" value="Peptide/Ni-bd"/>
</dbReference>
<dbReference type="GO" id="GO:0043190">
    <property type="term" value="C:ATP-binding cassette (ABC) transporter complex"/>
    <property type="evidence" value="ECO:0007669"/>
    <property type="project" value="InterPro"/>
</dbReference>
<feature type="signal peptide" evidence="5">
    <location>
        <begin position="1"/>
        <end position="27"/>
    </location>
</feature>
<dbReference type="Proteomes" id="UP000193749">
    <property type="component" value="Unassembled WGS sequence"/>
</dbReference>
<comment type="similarity">
    <text evidence="2">Belongs to the bacterial solute-binding protein 5 family.</text>
</comment>
<dbReference type="Pfam" id="PF00496">
    <property type="entry name" value="SBP_bac_5"/>
    <property type="match status" value="1"/>
</dbReference>
<keyword evidence="4 5" id="KW-0732">Signal</keyword>
<evidence type="ECO:0000256" key="4">
    <source>
        <dbReference type="ARBA" id="ARBA00022729"/>
    </source>
</evidence>
<dbReference type="PANTHER" id="PTHR30290">
    <property type="entry name" value="PERIPLASMIC BINDING COMPONENT OF ABC TRANSPORTER"/>
    <property type="match status" value="1"/>
</dbReference>
<sequence length="544" mass="60854">MKWMVAKATAFSPLALCLWGILSQSQAADIPAGTQLSATQRIVINNGSEVASLDPQKIEGVPESNVIQSLLDGLVNTDNNGKIVPGVAESWHSEQGRVWTFTLRENARWSNGEPVTAADFVYSWQRLADPQTASPYASYLQAAHVANVDAIMAGKAKPAELGVKALDDRHFQVTLTEPVPYFLSMVANTAMKPVYPPAVEKWGEQWTQPDHYVSNGPYTLSQWVVNEKIVVKRNPLYWDNAHTVIEEGVYLPLSSENSDINRYRSGGTDMTNSVVPPDMYHKLRQDLGDQVKVSPLLCTFYYEINNKKAPFNDARVRTALKLTLDRDIIAQKVMGQGQIPAYSLTPPFTDGVKLSPPAWFNQTQAERNASAKKLLAEAGFNDQHPLRFSLLYNTSEQNKKQAIAAASMWQKNLGAVVTLENQEWKTLLETRHQAQYDVVRATWCADYNEPSTFLNILLSGASINTAFYSSPAFDRLMAQTLTAPDDATRAALYQQAENQQDKDSAIIPVYYRVSVRLVKPWVGGFTRQDPQDLINLKYYYIKKH</sequence>
<evidence type="ECO:0000313" key="7">
    <source>
        <dbReference type="EMBL" id="ORM93785.1"/>
    </source>
</evidence>
<feature type="domain" description="Solute-binding protein family 5" evidence="6">
    <location>
        <begin position="82"/>
        <end position="462"/>
    </location>
</feature>
<feature type="chain" id="PRO_5012484913" evidence="5">
    <location>
        <begin position="28"/>
        <end position="544"/>
    </location>
</feature>
<name>A0A1X1EVG4_PANCY</name>
<dbReference type="InterPro" id="IPR039424">
    <property type="entry name" value="SBP_5"/>
</dbReference>
<evidence type="ECO:0000259" key="6">
    <source>
        <dbReference type="Pfam" id="PF00496"/>
    </source>
</evidence>
<dbReference type="FunFam" id="3.10.105.10:FF:000001">
    <property type="entry name" value="Oligopeptide ABC transporter, oligopeptide-binding protein"/>
    <property type="match status" value="1"/>
</dbReference>
<keyword evidence="3" id="KW-0813">Transport</keyword>
<comment type="caution">
    <text evidence="7">The sequence shown here is derived from an EMBL/GenBank/DDBJ whole genome shotgun (WGS) entry which is preliminary data.</text>
</comment>
<proteinExistence type="inferred from homology"/>
<dbReference type="AlphaFoldDB" id="A0A1X1EVG4"/>
<dbReference type="EMBL" id="MLJI01000001">
    <property type="protein sequence ID" value="ORM93785.1"/>
    <property type="molecule type" value="Genomic_DNA"/>
</dbReference>
<evidence type="ECO:0000256" key="5">
    <source>
        <dbReference type="SAM" id="SignalP"/>
    </source>
</evidence>
<evidence type="ECO:0000256" key="2">
    <source>
        <dbReference type="ARBA" id="ARBA00005695"/>
    </source>
</evidence>
<dbReference type="STRING" id="55209.HA50_10665"/>
<dbReference type="PANTHER" id="PTHR30290:SF10">
    <property type="entry name" value="PERIPLASMIC OLIGOPEPTIDE-BINDING PROTEIN-RELATED"/>
    <property type="match status" value="1"/>
</dbReference>
<accession>A0A1X1EVG4</accession>
<keyword evidence="8" id="KW-1185">Reference proteome</keyword>
<dbReference type="GO" id="GO:0015833">
    <property type="term" value="P:peptide transport"/>
    <property type="evidence" value="ECO:0007669"/>
    <property type="project" value="TreeGrafter"/>
</dbReference>
<dbReference type="RefSeq" id="WP_084875173.1">
    <property type="nucleotide sequence ID" value="NZ_JAGGMY010000001.1"/>
</dbReference>
<dbReference type="SUPFAM" id="SSF53850">
    <property type="entry name" value="Periplasmic binding protein-like II"/>
    <property type="match status" value="1"/>
</dbReference>